<reference evidence="8" key="1">
    <citation type="submission" date="2021-01" db="EMBL/GenBank/DDBJ databases">
        <authorList>
            <person name="Corre E."/>
            <person name="Pelletier E."/>
            <person name="Niang G."/>
            <person name="Scheremetjew M."/>
            <person name="Finn R."/>
            <person name="Kale V."/>
            <person name="Holt S."/>
            <person name="Cochrane G."/>
            <person name="Meng A."/>
            <person name="Brown T."/>
            <person name="Cohen L."/>
        </authorList>
    </citation>
    <scope>NUCLEOTIDE SEQUENCE</scope>
    <source>
        <strain evidence="8">SAG 36.94</strain>
    </source>
</reference>
<evidence type="ECO:0000256" key="4">
    <source>
        <dbReference type="ARBA" id="ARBA00022989"/>
    </source>
</evidence>
<evidence type="ECO:0000256" key="1">
    <source>
        <dbReference type="ARBA" id="ARBA00004477"/>
    </source>
</evidence>
<dbReference type="EMBL" id="HBGH01012023">
    <property type="protein sequence ID" value="CAD9234590.1"/>
    <property type="molecule type" value="Transcribed_RNA"/>
</dbReference>
<name>A0A7S1TEX6_9RHOD</name>
<evidence type="ECO:0000256" key="3">
    <source>
        <dbReference type="ARBA" id="ARBA00022824"/>
    </source>
</evidence>
<proteinExistence type="predicted"/>
<keyword evidence="2 6" id="KW-0812">Transmembrane</keyword>
<evidence type="ECO:0000313" key="8">
    <source>
        <dbReference type="EMBL" id="CAD9234590.1"/>
    </source>
</evidence>
<dbReference type="GO" id="GO:0009617">
    <property type="term" value="P:response to bacterium"/>
    <property type="evidence" value="ECO:0007669"/>
    <property type="project" value="InterPro"/>
</dbReference>
<feature type="transmembrane region" description="Helical" evidence="6">
    <location>
        <begin position="44"/>
        <end position="63"/>
    </location>
</feature>
<accession>A0A7S1TEX6</accession>
<feature type="domain" description="Reticulon" evidence="7">
    <location>
        <begin position="8"/>
        <end position="212"/>
    </location>
</feature>
<keyword evidence="4 6" id="KW-1133">Transmembrane helix</keyword>
<feature type="transmembrane region" description="Helical" evidence="6">
    <location>
        <begin position="119"/>
        <end position="152"/>
    </location>
</feature>
<dbReference type="PANTHER" id="PTHR10994">
    <property type="entry name" value="RETICULON"/>
    <property type="match status" value="1"/>
</dbReference>
<keyword evidence="3 6" id="KW-0256">Endoplasmic reticulum</keyword>
<comment type="subcellular location">
    <subcellularLocation>
        <location evidence="1 6">Endoplasmic reticulum membrane</location>
        <topology evidence="1 6">Multi-pass membrane protein</topology>
    </subcellularLocation>
</comment>
<dbReference type="Pfam" id="PF02453">
    <property type="entry name" value="Reticulon"/>
    <property type="match status" value="1"/>
</dbReference>
<dbReference type="GO" id="GO:0005789">
    <property type="term" value="C:endoplasmic reticulum membrane"/>
    <property type="evidence" value="ECO:0007669"/>
    <property type="project" value="UniProtKB-SubCell"/>
</dbReference>
<evidence type="ECO:0000259" key="7">
    <source>
        <dbReference type="PROSITE" id="PS50845"/>
    </source>
</evidence>
<gene>
    <name evidence="8" type="ORF">CCAE0312_LOCUS6679</name>
</gene>
<evidence type="ECO:0000256" key="5">
    <source>
        <dbReference type="ARBA" id="ARBA00023136"/>
    </source>
</evidence>
<dbReference type="InterPro" id="IPR045064">
    <property type="entry name" value="Reticulon-like"/>
</dbReference>
<feature type="transmembrane region" description="Helical" evidence="6">
    <location>
        <begin position="20"/>
        <end position="37"/>
    </location>
</feature>
<evidence type="ECO:0000256" key="2">
    <source>
        <dbReference type="ARBA" id="ARBA00022692"/>
    </source>
</evidence>
<organism evidence="8">
    <name type="scientific">Compsopogon caeruleus</name>
    <dbReference type="NCBI Taxonomy" id="31354"/>
    <lineage>
        <taxon>Eukaryota</taxon>
        <taxon>Rhodophyta</taxon>
        <taxon>Compsopogonophyceae</taxon>
        <taxon>Compsopogonales</taxon>
        <taxon>Compsopogonaceae</taxon>
        <taxon>Compsopogon</taxon>
    </lineage>
</organism>
<dbReference type="PANTHER" id="PTHR10994:SF193">
    <property type="entry name" value="RETICULON-LIKE PROTEIN"/>
    <property type="match status" value="1"/>
</dbReference>
<protein>
    <recommendedName>
        <fullName evidence="6">Reticulon-like protein</fullName>
    </recommendedName>
</protein>
<sequence length="212" mass="24367">MAVMEGPVAKLFHWRDVKVTAPVFIAGNLFFLAILYWKMTLLRTFSLVLLWYCGVAFAAKNILEKVAPQYVPKPSLTKDYISRELAMSKVDPWVKKVNALIDEAKNLAFCVDNKKTFQFIGIFFGLMIVGRMFSDMVILYVLFLACFIWPVVYEKYQPQIDEQVDKAKVMANDHATKLNLIAKEKMDMGKKYIAENPTMKTLADKFTPKKTQ</sequence>
<evidence type="ECO:0000256" key="6">
    <source>
        <dbReference type="RuleBase" id="RU363132"/>
    </source>
</evidence>
<dbReference type="AlphaFoldDB" id="A0A7S1TEX6"/>
<dbReference type="PROSITE" id="PS50845">
    <property type="entry name" value="RETICULON"/>
    <property type="match status" value="1"/>
</dbReference>
<keyword evidence="5 6" id="KW-0472">Membrane</keyword>
<dbReference type="InterPro" id="IPR003388">
    <property type="entry name" value="Reticulon"/>
</dbReference>